<dbReference type="PANTHER" id="PTHR30308:SF2">
    <property type="entry name" value="SSRA-BINDING PROTEIN"/>
    <property type="match status" value="1"/>
</dbReference>
<comment type="subcellular location">
    <subcellularLocation>
        <location evidence="3">Cytoplasm</location>
    </subcellularLocation>
    <text evidence="3">The tmRNA-SmpB complex associates with stalled 70S ribosomes.</text>
</comment>
<feature type="region of interest" description="Disordered" evidence="4">
    <location>
        <begin position="121"/>
        <end position="148"/>
    </location>
</feature>
<dbReference type="GO" id="GO:0003723">
    <property type="term" value="F:RNA binding"/>
    <property type="evidence" value="ECO:0007669"/>
    <property type="project" value="UniProtKB-UniRule"/>
</dbReference>
<accession>A0A1F5EF38</accession>
<dbReference type="HAMAP" id="MF_00023">
    <property type="entry name" value="SmpB"/>
    <property type="match status" value="1"/>
</dbReference>
<dbReference type="PANTHER" id="PTHR30308">
    <property type="entry name" value="TMRNA-BINDING COMPONENT OF TRANS-TRANSLATION TAGGING COMPLEX"/>
    <property type="match status" value="1"/>
</dbReference>
<keyword evidence="2 3" id="KW-0694">RNA-binding</keyword>
<evidence type="ECO:0000256" key="1">
    <source>
        <dbReference type="ARBA" id="ARBA00022490"/>
    </source>
</evidence>
<feature type="compositionally biased region" description="Basic and acidic residues" evidence="4">
    <location>
        <begin position="126"/>
        <end position="138"/>
    </location>
</feature>
<reference evidence="5 6" key="1">
    <citation type="journal article" date="2016" name="Nat. Commun.">
        <title>Thousands of microbial genomes shed light on interconnected biogeochemical processes in an aquifer system.</title>
        <authorList>
            <person name="Anantharaman K."/>
            <person name="Brown C.T."/>
            <person name="Hug L.A."/>
            <person name="Sharon I."/>
            <person name="Castelle C.J."/>
            <person name="Probst A.J."/>
            <person name="Thomas B.C."/>
            <person name="Singh A."/>
            <person name="Wilkins M.J."/>
            <person name="Karaoz U."/>
            <person name="Brodie E.L."/>
            <person name="Williams K.H."/>
            <person name="Hubbard S.S."/>
            <person name="Banfield J.F."/>
        </authorList>
    </citation>
    <scope>NUCLEOTIDE SEQUENCE [LARGE SCALE GENOMIC DNA]</scope>
</reference>
<evidence type="ECO:0000256" key="4">
    <source>
        <dbReference type="SAM" id="MobiDB-lite"/>
    </source>
</evidence>
<keyword evidence="1 3" id="KW-0963">Cytoplasm</keyword>
<dbReference type="Gene3D" id="2.40.280.10">
    <property type="match status" value="1"/>
</dbReference>
<evidence type="ECO:0000313" key="6">
    <source>
        <dbReference type="Proteomes" id="UP000178583"/>
    </source>
</evidence>
<comment type="similarity">
    <text evidence="3">Belongs to the SmpB family.</text>
</comment>
<evidence type="ECO:0000313" key="5">
    <source>
        <dbReference type="EMBL" id="OGD65993.1"/>
    </source>
</evidence>
<organism evidence="5 6">
    <name type="scientific">Candidatus Berkelbacteria bacterium RIFOXYA2_FULL_43_10</name>
    <dbReference type="NCBI Taxonomy" id="1797472"/>
    <lineage>
        <taxon>Bacteria</taxon>
        <taxon>Candidatus Berkelbacteria</taxon>
    </lineage>
</organism>
<dbReference type="AlphaFoldDB" id="A0A1F5EF38"/>
<dbReference type="GO" id="GO:0070930">
    <property type="term" value="P:trans-translation-dependent protein tagging"/>
    <property type="evidence" value="ECO:0007669"/>
    <property type="project" value="TreeGrafter"/>
</dbReference>
<name>A0A1F5EF38_9BACT</name>
<dbReference type="GO" id="GO:0070929">
    <property type="term" value="P:trans-translation"/>
    <property type="evidence" value="ECO:0007669"/>
    <property type="project" value="UniProtKB-UniRule"/>
</dbReference>
<dbReference type="Pfam" id="PF01668">
    <property type="entry name" value="SmpB"/>
    <property type="match status" value="1"/>
</dbReference>
<protein>
    <recommendedName>
        <fullName evidence="3">SsrA-binding protein</fullName>
    </recommendedName>
    <alternativeName>
        <fullName evidence="3">Small protein B</fullName>
    </alternativeName>
</protein>
<dbReference type="Proteomes" id="UP000178583">
    <property type="component" value="Unassembled WGS sequence"/>
</dbReference>
<proteinExistence type="inferred from homology"/>
<evidence type="ECO:0000256" key="2">
    <source>
        <dbReference type="ARBA" id="ARBA00022884"/>
    </source>
</evidence>
<dbReference type="NCBIfam" id="NF003843">
    <property type="entry name" value="PRK05422.1"/>
    <property type="match status" value="1"/>
</dbReference>
<dbReference type="STRING" id="1797472.A2215_03460"/>
<dbReference type="InterPro" id="IPR000037">
    <property type="entry name" value="SsrA-bd_prot"/>
</dbReference>
<comment type="function">
    <text evidence="3">Required for rescue of stalled ribosomes mediated by trans-translation. Binds to transfer-messenger RNA (tmRNA), required for stable association of tmRNA with ribosomes. tmRNA and SmpB together mimic tRNA shape, replacing the anticodon stem-loop with SmpB. tmRNA is encoded by the ssrA gene; the 2 termini fold to resemble tRNA(Ala) and it encodes a 'tag peptide', a short internal open reading frame. During trans-translation Ala-aminoacylated tmRNA acts like a tRNA, entering the A-site of stalled ribosomes, displacing the stalled mRNA. The ribosome then switches to translate the ORF on the tmRNA; the nascent peptide is terminated with the 'tag peptide' encoded by the tmRNA and targeted for degradation. The ribosome is freed to recommence translation, which seems to be the essential function of trans-translation.</text>
</comment>
<sequence>MNKVNSIKISNKKAYFDYSITDTFEVGLALKGAEIKAIRAKHLKIDGSHVRVIGGNLVWLGANFGGNIENKDRTIQLLAKRSEIDKIVGMVSREGMTAVPINVHMKRGFAKLDIGIGRGKKKHDKRQAIKKRETEREMAVATKMRSRS</sequence>
<gene>
    <name evidence="3" type="primary">smpB</name>
    <name evidence="5" type="ORF">A2215_03460</name>
</gene>
<dbReference type="SUPFAM" id="SSF74982">
    <property type="entry name" value="Small protein B (SmpB)"/>
    <property type="match status" value="1"/>
</dbReference>
<comment type="caution">
    <text evidence="5">The sequence shown here is derived from an EMBL/GenBank/DDBJ whole genome shotgun (WGS) entry which is preliminary data.</text>
</comment>
<dbReference type="InterPro" id="IPR023620">
    <property type="entry name" value="SmpB"/>
</dbReference>
<evidence type="ECO:0000256" key="3">
    <source>
        <dbReference type="HAMAP-Rule" id="MF_00023"/>
    </source>
</evidence>
<dbReference type="GO" id="GO:0005829">
    <property type="term" value="C:cytosol"/>
    <property type="evidence" value="ECO:0007669"/>
    <property type="project" value="TreeGrafter"/>
</dbReference>
<dbReference type="EMBL" id="MEZY01000001">
    <property type="protein sequence ID" value="OGD65993.1"/>
    <property type="molecule type" value="Genomic_DNA"/>
</dbReference>